<dbReference type="Proteomes" id="UP000035444">
    <property type="component" value="Unassembled WGS sequence"/>
</dbReference>
<dbReference type="AlphaFoldDB" id="A0A0H2MK17"/>
<dbReference type="CDD" id="cd04301">
    <property type="entry name" value="NAT_SF"/>
    <property type="match status" value="1"/>
</dbReference>
<evidence type="ECO:0000313" key="3">
    <source>
        <dbReference type="Proteomes" id="UP000035444"/>
    </source>
</evidence>
<dbReference type="InterPro" id="IPR016181">
    <property type="entry name" value="Acyl_CoA_acyltransferase"/>
</dbReference>
<dbReference type="PANTHER" id="PTHR47237:SF2">
    <property type="entry name" value="BLL4206 PROTEIN"/>
    <property type="match status" value="1"/>
</dbReference>
<feature type="domain" description="N-acetyltransferase" evidence="1">
    <location>
        <begin position="9"/>
        <end position="145"/>
    </location>
</feature>
<gene>
    <name evidence="2" type="ORF">WH96_03250</name>
</gene>
<dbReference type="Gene3D" id="3.40.630.30">
    <property type="match status" value="1"/>
</dbReference>
<dbReference type="Pfam" id="PF13508">
    <property type="entry name" value="Acetyltransf_7"/>
    <property type="match status" value="1"/>
</dbReference>
<dbReference type="SUPFAM" id="SSF55729">
    <property type="entry name" value="Acyl-CoA N-acyltransferases (Nat)"/>
    <property type="match status" value="1"/>
</dbReference>
<dbReference type="InterPro" id="IPR041496">
    <property type="entry name" value="YitH/HolE_GNAT"/>
</dbReference>
<organism evidence="2 3">
    <name type="scientific">Kiloniella spongiae</name>
    <dbReference type="NCBI Taxonomy" id="1489064"/>
    <lineage>
        <taxon>Bacteria</taxon>
        <taxon>Pseudomonadati</taxon>
        <taxon>Pseudomonadota</taxon>
        <taxon>Alphaproteobacteria</taxon>
        <taxon>Rhodospirillales</taxon>
        <taxon>Kiloniellaceae</taxon>
        <taxon>Kiloniella</taxon>
    </lineage>
</organism>
<dbReference type="Pfam" id="PF18014">
    <property type="entry name" value="Acetyltransf_18"/>
    <property type="match status" value="1"/>
</dbReference>
<dbReference type="InterPro" id="IPR052729">
    <property type="entry name" value="Acyl/Acetyltrans_Enzymes"/>
</dbReference>
<dbReference type="InterPro" id="IPR000182">
    <property type="entry name" value="GNAT_dom"/>
</dbReference>
<evidence type="ECO:0000259" key="1">
    <source>
        <dbReference type="PROSITE" id="PS51186"/>
    </source>
</evidence>
<protein>
    <recommendedName>
        <fullName evidence="1">N-acetyltransferase domain-containing protein</fullName>
    </recommendedName>
</protein>
<reference evidence="2 3" key="1">
    <citation type="submission" date="2015-03" db="EMBL/GenBank/DDBJ databases">
        <title>Genome Sequence of Kiloniella spongiae MEBiC09566, isolated from a marine sponge.</title>
        <authorList>
            <person name="Shao Z."/>
            <person name="Wang L."/>
            <person name="Li X."/>
        </authorList>
    </citation>
    <scope>NUCLEOTIDE SEQUENCE [LARGE SCALE GENOMIC DNA]</scope>
    <source>
        <strain evidence="2 3">MEBiC09566</strain>
    </source>
</reference>
<keyword evidence="3" id="KW-1185">Reference proteome</keyword>
<dbReference type="STRING" id="1489064.WH96_03250"/>
<accession>A0A0H2MK17</accession>
<sequence>MLTDRPEAAFFDVLTPDDVPAIYTLVESLGWTHVVKDLEIMLQVSVFLGVRDSCGGIIATGAIFPYGDDLASIGMIMVNPGHQRRGYGRAVMEALHSHEAAQGRVLCLIATEEGEPLYRKCGYEVAGRIRKFFGSPEQFLSRDSEPVLPNVTLRAMYKNDLENIIRLDAKALGASRHGLLEQRYLQADYAIVVEDKQGEIIGFTLASPQREQHHLGPMIAPDSETALAMIRYVAERSEKELRIDVPEKQVELHSRLPDLGFTLIANPPAMIRSPEVVHPTTITLKSYSSLGASIYPGCRELYWSIMSQAYA</sequence>
<evidence type="ECO:0000313" key="2">
    <source>
        <dbReference type="EMBL" id="KLN62516.1"/>
    </source>
</evidence>
<dbReference type="Gene3D" id="3.40.630.90">
    <property type="match status" value="1"/>
</dbReference>
<proteinExistence type="predicted"/>
<dbReference type="RefSeq" id="WP_047762637.1">
    <property type="nucleotide sequence ID" value="NZ_LAQL01000002.1"/>
</dbReference>
<dbReference type="PROSITE" id="PS51186">
    <property type="entry name" value="GNAT"/>
    <property type="match status" value="1"/>
</dbReference>
<comment type="caution">
    <text evidence="2">The sequence shown here is derived from an EMBL/GenBank/DDBJ whole genome shotgun (WGS) entry which is preliminary data.</text>
</comment>
<dbReference type="PANTHER" id="PTHR47237">
    <property type="entry name" value="SLL0310 PROTEIN"/>
    <property type="match status" value="1"/>
</dbReference>
<dbReference type="GO" id="GO:0016747">
    <property type="term" value="F:acyltransferase activity, transferring groups other than amino-acyl groups"/>
    <property type="evidence" value="ECO:0007669"/>
    <property type="project" value="InterPro"/>
</dbReference>
<dbReference type="EMBL" id="LAQL01000002">
    <property type="protein sequence ID" value="KLN62516.1"/>
    <property type="molecule type" value="Genomic_DNA"/>
</dbReference>
<name>A0A0H2MK17_9PROT</name>